<feature type="domain" description="G-protein coupled receptors family 1 profile" evidence="6">
    <location>
        <begin position="74"/>
        <end position="390"/>
    </location>
</feature>
<evidence type="ECO:0000259" key="6">
    <source>
        <dbReference type="PROSITE" id="PS50262"/>
    </source>
</evidence>
<dbReference type="PANTHER" id="PTHR46641">
    <property type="entry name" value="FMRFAMIDE RECEPTOR-RELATED"/>
    <property type="match status" value="1"/>
</dbReference>
<feature type="transmembrane region" description="Helical" evidence="5">
    <location>
        <begin position="95"/>
        <end position="115"/>
    </location>
</feature>
<feature type="transmembrane region" description="Helical" evidence="5">
    <location>
        <begin position="370"/>
        <end position="392"/>
    </location>
</feature>
<keyword evidence="3 5" id="KW-1133">Transmembrane helix</keyword>
<feature type="transmembrane region" description="Helical" evidence="5">
    <location>
        <begin position="336"/>
        <end position="358"/>
    </location>
</feature>
<evidence type="ECO:0000313" key="8">
    <source>
        <dbReference type="WBParaSite" id="ALUE_0001330601-mRNA-1"/>
    </source>
</evidence>
<dbReference type="InterPro" id="IPR052954">
    <property type="entry name" value="GPCR-Ligand_Int"/>
</dbReference>
<feature type="transmembrane region" description="Helical" evidence="5">
    <location>
        <begin position="282"/>
        <end position="301"/>
    </location>
</feature>
<evidence type="ECO:0000256" key="5">
    <source>
        <dbReference type="SAM" id="Phobius"/>
    </source>
</evidence>
<feature type="transmembrane region" description="Helical" evidence="5">
    <location>
        <begin position="63"/>
        <end position="83"/>
    </location>
</feature>
<evidence type="ECO:0000256" key="2">
    <source>
        <dbReference type="ARBA" id="ARBA00022692"/>
    </source>
</evidence>
<dbReference type="InterPro" id="IPR017452">
    <property type="entry name" value="GPCR_Rhodpsn_7TM"/>
</dbReference>
<evidence type="ECO:0000256" key="4">
    <source>
        <dbReference type="ARBA" id="ARBA00023136"/>
    </source>
</evidence>
<dbReference type="PANTHER" id="PTHR46641:SF5">
    <property type="entry name" value="NEUROPEPTIDE RECEPTOR FAMILY"/>
    <property type="match status" value="1"/>
</dbReference>
<dbReference type="GO" id="GO:0016020">
    <property type="term" value="C:membrane"/>
    <property type="evidence" value="ECO:0007669"/>
    <property type="project" value="UniProtKB-SubCell"/>
</dbReference>
<organism evidence="7 8">
    <name type="scientific">Ascaris lumbricoides</name>
    <name type="common">Giant roundworm</name>
    <dbReference type="NCBI Taxonomy" id="6252"/>
    <lineage>
        <taxon>Eukaryota</taxon>
        <taxon>Metazoa</taxon>
        <taxon>Ecdysozoa</taxon>
        <taxon>Nematoda</taxon>
        <taxon>Chromadorea</taxon>
        <taxon>Rhabditida</taxon>
        <taxon>Spirurina</taxon>
        <taxon>Ascaridomorpha</taxon>
        <taxon>Ascaridoidea</taxon>
        <taxon>Ascarididae</taxon>
        <taxon>Ascaris</taxon>
    </lineage>
</organism>
<protein>
    <submittedName>
        <fullName evidence="8">G-protein coupled receptors family 1 profile domain-containing protein</fullName>
    </submittedName>
</protein>
<evidence type="ECO:0000256" key="1">
    <source>
        <dbReference type="ARBA" id="ARBA00004370"/>
    </source>
</evidence>
<feature type="transmembrane region" description="Helical" evidence="5">
    <location>
        <begin position="135"/>
        <end position="158"/>
    </location>
</feature>
<dbReference type="WBParaSite" id="ALUE_0001330601-mRNA-1">
    <property type="protein sequence ID" value="ALUE_0001330601-mRNA-1"/>
    <property type="gene ID" value="ALUE_0001330601"/>
</dbReference>
<name>A0A9J2PUR5_ASCLU</name>
<accession>A0A9J2PUR5</accession>
<dbReference type="AlphaFoldDB" id="A0A9J2PUR5"/>
<dbReference type="PROSITE" id="PS50262">
    <property type="entry name" value="G_PROTEIN_RECEP_F1_2"/>
    <property type="match status" value="1"/>
</dbReference>
<keyword evidence="2 5" id="KW-0812">Transmembrane</keyword>
<proteinExistence type="predicted"/>
<evidence type="ECO:0000313" key="7">
    <source>
        <dbReference type="Proteomes" id="UP000036681"/>
    </source>
</evidence>
<sequence>MRGKISLLVKRRYVHWNASVMLKIYHTAVLAQDYSDEMENCTYRYTGMEESLKLFSLWMDGPVTMAAVVLAFIGAHFAIRFLARAAINKELTASLYLLCLSDSLLMSSVFFFYSIEATGQLLLNENLMWQNQSTVRVMHGIASFATTASTLLVTYVTFQRFLVVHFPLRYASIPNSEGRRAQNQKASSYVETDSKRLSADREKVIRKKCSSSIRKRLRPFAIPSVVILCSFALNVSVFFEFTVSRCFNMDRNTISTHLKPTDLRNSKTYNGYRAVVMMVSQTIAPISLITLLTMITEYRVYQSLQQRRRLFENQQRLRSVLICEELKETVSRTVSIFIAVKFIILRSLPLFFDVYEIINGIEAFGFTMSILVRISDFAVVLNSATNSLAYFGKRRWLEKRLRTLLLKMEERKIRKMSSTERQKLHRTLSSNVKISEELVSRSSKNSTSQQVPI</sequence>
<dbReference type="Proteomes" id="UP000036681">
    <property type="component" value="Unplaced"/>
</dbReference>
<keyword evidence="7" id="KW-1185">Reference proteome</keyword>
<keyword evidence="4 5" id="KW-0472">Membrane</keyword>
<feature type="transmembrane region" description="Helical" evidence="5">
    <location>
        <begin position="220"/>
        <end position="239"/>
    </location>
</feature>
<comment type="subcellular location">
    <subcellularLocation>
        <location evidence="1">Membrane</location>
    </subcellularLocation>
</comment>
<evidence type="ECO:0000256" key="3">
    <source>
        <dbReference type="ARBA" id="ARBA00022989"/>
    </source>
</evidence>
<dbReference type="SUPFAM" id="SSF81321">
    <property type="entry name" value="Family A G protein-coupled receptor-like"/>
    <property type="match status" value="1"/>
</dbReference>
<reference evidence="8" key="1">
    <citation type="submission" date="2023-03" db="UniProtKB">
        <authorList>
            <consortium name="WormBaseParasite"/>
        </authorList>
    </citation>
    <scope>IDENTIFICATION</scope>
</reference>
<dbReference type="Gene3D" id="1.20.1070.10">
    <property type="entry name" value="Rhodopsin 7-helix transmembrane proteins"/>
    <property type="match status" value="2"/>
</dbReference>